<dbReference type="PIRSF" id="PIRSF018266">
    <property type="entry name" value="FecR"/>
    <property type="match status" value="1"/>
</dbReference>
<organism evidence="4 5">
    <name type="scientific">Achromobacter veterisilvae</name>
    <dbReference type="NCBI Taxonomy" id="2069367"/>
    <lineage>
        <taxon>Bacteria</taxon>
        <taxon>Pseudomonadati</taxon>
        <taxon>Pseudomonadota</taxon>
        <taxon>Betaproteobacteria</taxon>
        <taxon>Burkholderiales</taxon>
        <taxon>Alcaligenaceae</taxon>
        <taxon>Achromobacter</taxon>
    </lineage>
</organism>
<dbReference type="PANTHER" id="PTHR30273">
    <property type="entry name" value="PERIPLASMIC SIGNAL SENSOR AND SIGMA FACTOR ACTIVATOR FECR-RELATED"/>
    <property type="match status" value="1"/>
</dbReference>
<dbReference type="EMBL" id="UFQC01000001">
    <property type="protein sequence ID" value="SSW62421.1"/>
    <property type="molecule type" value="Genomic_DNA"/>
</dbReference>
<dbReference type="PANTHER" id="PTHR30273:SF2">
    <property type="entry name" value="PROTEIN FECR"/>
    <property type="match status" value="1"/>
</dbReference>
<evidence type="ECO:0000256" key="1">
    <source>
        <dbReference type="SAM" id="Phobius"/>
    </source>
</evidence>
<reference evidence="4 5" key="1">
    <citation type="submission" date="2018-07" db="EMBL/GenBank/DDBJ databases">
        <authorList>
            <person name="Peeters C."/>
        </authorList>
    </citation>
    <scope>NUCLEOTIDE SEQUENCE [LARGE SCALE GENOMIC DNA]</scope>
    <source>
        <strain evidence="4 5">LMG 30378</strain>
    </source>
</reference>
<keyword evidence="1" id="KW-1133">Transmembrane helix</keyword>
<name>A0A446C3R3_9BURK</name>
<feature type="transmembrane region" description="Helical" evidence="1">
    <location>
        <begin position="72"/>
        <end position="90"/>
    </location>
</feature>
<evidence type="ECO:0000259" key="2">
    <source>
        <dbReference type="Pfam" id="PF04773"/>
    </source>
</evidence>
<dbReference type="Gene3D" id="2.60.120.1440">
    <property type="match status" value="1"/>
</dbReference>
<protein>
    <recommendedName>
        <fullName evidence="6">Fec operon regulator FecR</fullName>
    </recommendedName>
</protein>
<feature type="domain" description="FecR N-terminal" evidence="3">
    <location>
        <begin position="12"/>
        <end position="53"/>
    </location>
</feature>
<feature type="domain" description="FecR protein" evidence="2">
    <location>
        <begin position="97"/>
        <end position="188"/>
    </location>
</feature>
<evidence type="ECO:0008006" key="6">
    <source>
        <dbReference type="Google" id="ProtNLM"/>
    </source>
</evidence>
<dbReference type="RefSeq" id="WP_129238879.1">
    <property type="nucleotide sequence ID" value="NZ_UFQC01000001.1"/>
</dbReference>
<evidence type="ECO:0000313" key="4">
    <source>
        <dbReference type="EMBL" id="SSW62421.1"/>
    </source>
</evidence>
<dbReference type="OrthoDB" id="1100567at2"/>
<dbReference type="Pfam" id="PF16220">
    <property type="entry name" value="DUF4880"/>
    <property type="match status" value="1"/>
</dbReference>
<sequence length="304" mass="33052">MSHPAQDPVYLAALEWLARLNDEDAAEQDRRAFARWLDEDPAHPAAYARAQALWNRFELVRPAARRMQRRRAVLGALAALAAVPALYVLSRQHFLADYRSGVGERRRIVLADGSAVELGSDSALSVSFDAGRRHVTLHRGQAYFQVAADAARRFSVQAGDGVTTALGTQFDVKLLDGIVTVSVTEHAVAVRPRPGAAAVTVAAGWQMQYGESGGAAPVRFDQAATLAWRQDRLVFNDVPLATVLAELQRYQRGPIFLMDAGVGALPVTAAFHVSDPQEALRGLAETFPIRLRVVAGYATLVYAR</sequence>
<accession>A0A446C3R3</accession>
<gene>
    <name evidence="4" type="ORF">AVE30378_00165</name>
</gene>
<keyword evidence="1" id="KW-0812">Transmembrane</keyword>
<dbReference type="Gene3D" id="3.55.50.30">
    <property type="match status" value="1"/>
</dbReference>
<proteinExistence type="predicted"/>
<dbReference type="InterPro" id="IPR006860">
    <property type="entry name" value="FecR"/>
</dbReference>
<dbReference type="Pfam" id="PF04773">
    <property type="entry name" value="FecR"/>
    <property type="match status" value="1"/>
</dbReference>
<dbReference type="GO" id="GO:0016989">
    <property type="term" value="F:sigma factor antagonist activity"/>
    <property type="evidence" value="ECO:0007669"/>
    <property type="project" value="TreeGrafter"/>
</dbReference>
<keyword evidence="1" id="KW-0472">Membrane</keyword>
<dbReference type="AlphaFoldDB" id="A0A446C3R3"/>
<dbReference type="InterPro" id="IPR032623">
    <property type="entry name" value="FecR_N"/>
</dbReference>
<dbReference type="InterPro" id="IPR012373">
    <property type="entry name" value="Ferrdict_sens_TM"/>
</dbReference>
<dbReference type="Proteomes" id="UP000289465">
    <property type="component" value="Unassembled WGS sequence"/>
</dbReference>
<evidence type="ECO:0000259" key="3">
    <source>
        <dbReference type="Pfam" id="PF16220"/>
    </source>
</evidence>
<evidence type="ECO:0000313" key="5">
    <source>
        <dbReference type="Proteomes" id="UP000289465"/>
    </source>
</evidence>